<dbReference type="PROSITE" id="PS51732">
    <property type="entry name" value="ASN_GLN_ASE_3"/>
    <property type="match status" value="1"/>
</dbReference>
<evidence type="ECO:0000256" key="6">
    <source>
        <dbReference type="PIRSR" id="PIRSR001220-1"/>
    </source>
</evidence>
<evidence type="ECO:0000256" key="3">
    <source>
        <dbReference type="ARBA" id="ARBA00022801"/>
    </source>
</evidence>
<dbReference type="InterPro" id="IPR006034">
    <property type="entry name" value="Asparaginase/glutaminase-like"/>
</dbReference>
<keyword evidence="2" id="KW-0677">Repeat</keyword>
<proteinExistence type="inferred from homology"/>
<dbReference type="InterPro" id="IPR027474">
    <property type="entry name" value="L-asparaginase_N"/>
</dbReference>
<dbReference type="Pfam" id="PF17763">
    <property type="entry name" value="Asparaginase_C"/>
    <property type="match status" value="1"/>
</dbReference>
<dbReference type="InterPro" id="IPR041725">
    <property type="entry name" value="L-asparaginase_I"/>
</dbReference>
<dbReference type="OrthoDB" id="542841at2759"/>
<dbReference type="CDD" id="cd08963">
    <property type="entry name" value="L-asparaginase_I"/>
    <property type="match status" value="1"/>
</dbReference>
<dbReference type="AlphaFoldDB" id="A0A9P0DQ55"/>
<gene>
    <name evidence="11" type="ORF">PHAECO_LOCUS8676</name>
</gene>
<dbReference type="SUPFAM" id="SSF53774">
    <property type="entry name" value="Glutaminase/Asparaginase"/>
    <property type="match status" value="1"/>
</dbReference>
<dbReference type="InterPro" id="IPR006033">
    <property type="entry name" value="AsnA_fam"/>
</dbReference>
<keyword evidence="4" id="KW-0040">ANK repeat</keyword>
<dbReference type="EC" id="3.5.1.1" evidence="1"/>
<keyword evidence="3" id="KW-0378">Hydrolase</keyword>
<protein>
    <recommendedName>
        <fullName evidence="1">asparaginase</fullName>
        <ecNumber evidence="1">3.5.1.1</ecNumber>
    </recommendedName>
</protein>
<dbReference type="InterPro" id="IPR040919">
    <property type="entry name" value="Asparaginase_C"/>
</dbReference>
<dbReference type="SFLD" id="SFLDS00057">
    <property type="entry name" value="Glutaminase/Asparaginase"/>
    <property type="match status" value="1"/>
</dbReference>
<reference evidence="11" key="2">
    <citation type="submission" date="2022-10" db="EMBL/GenBank/DDBJ databases">
        <authorList>
            <consortium name="ENA_rothamsted_submissions"/>
            <consortium name="culmorum"/>
            <person name="King R."/>
        </authorList>
    </citation>
    <scope>NUCLEOTIDE SEQUENCE</scope>
</reference>
<feature type="active site" description="O-isoaspartyl threonine intermediate" evidence="6">
    <location>
        <position position="15"/>
    </location>
</feature>
<evidence type="ECO:0000256" key="5">
    <source>
        <dbReference type="ARBA" id="ARBA00061199"/>
    </source>
</evidence>
<dbReference type="PANTHER" id="PTHR11707">
    <property type="entry name" value="L-ASPARAGINASE"/>
    <property type="match status" value="1"/>
</dbReference>
<accession>A0A9P0DQ55</accession>
<feature type="binding site" evidence="7">
    <location>
        <begin position="116"/>
        <end position="117"/>
    </location>
    <ligand>
        <name>substrate</name>
    </ligand>
</feature>
<reference evidence="11" key="1">
    <citation type="submission" date="2022-01" db="EMBL/GenBank/DDBJ databases">
        <authorList>
            <person name="King R."/>
        </authorList>
    </citation>
    <scope>NUCLEOTIDE SEQUENCE</scope>
</reference>
<organism evidence="11 12">
    <name type="scientific">Phaedon cochleariae</name>
    <name type="common">Mustard beetle</name>
    <dbReference type="NCBI Taxonomy" id="80249"/>
    <lineage>
        <taxon>Eukaryota</taxon>
        <taxon>Metazoa</taxon>
        <taxon>Ecdysozoa</taxon>
        <taxon>Arthropoda</taxon>
        <taxon>Hexapoda</taxon>
        <taxon>Insecta</taxon>
        <taxon>Pterygota</taxon>
        <taxon>Neoptera</taxon>
        <taxon>Endopterygota</taxon>
        <taxon>Coleoptera</taxon>
        <taxon>Polyphaga</taxon>
        <taxon>Cucujiformia</taxon>
        <taxon>Chrysomeloidea</taxon>
        <taxon>Chrysomelidae</taxon>
        <taxon>Chrysomelinae</taxon>
        <taxon>Chrysomelini</taxon>
        <taxon>Phaedon</taxon>
    </lineage>
</organism>
<evidence type="ECO:0000256" key="1">
    <source>
        <dbReference type="ARBA" id="ARBA00012920"/>
    </source>
</evidence>
<dbReference type="NCBIfam" id="TIGR00519">
    <property type="entry name" value="asnASE_I"/>
    <property type="match status" value="1"/>
</dbReference>
<dbReference type="EMBL" id="OU896710">
    <property type="protein sequence ID" value="CAH1163595.1"/>
    <property type="molecule type" value="Genomic_DNA"/>
</dbReference>
<dbReference type="PIRSF" id="PIRSF500176">
    <property type="entry name" value="L_ASNase"/>
    <property type="match status" value="1"/>
</dbReference>
<dbReference type="SMART" id="SM00870">
    <property type="entry name" value="Asparaginase"/>
    <property type="match status" value="1"/>
</dbReference>
<evidence type="ECO:0000259" key="9">
    <source>
        <dbReference type="Pfam" id="PF00710"/>
    </source>
</evidence>
<dbReference type="GO" id="GO:0004067">
    <property type="term" value="F:asparaginase activity"/>
    <property type="evidence" value="ECO:0007669"/>
    <property type="project" value="UniProtKB-UniRule"/>
</dbReference>
<comment type="similarity">
    <text evidence="5">In the N-terminal section; belongs to the asparaginase 1 family.</text>
</comment>
<feature type="active site" evidence="8">
    <location>
        <position position="116"/>
    </location>
</feature>
<evidence type="ECO:0000313" key="12">
    <source>
        <dbReference type="Proteomes" id="UP001153737"/>
    </source>
</evidence>
<dbReference type="InterPro" id="IPR027473">
    <property type="entry name" value="L-asparaginase_C"/>
</dbReference>
<keyword evidence="12" id="KW-1185">Reference proteome</keyword>
<evidence type="ECO:0000256" key="7">
    <source>
        <dbReference type="PIRSR" id="PIRSR001220-2"/>
    </source>
</evidence>
<dbReference type="Pfam" id="PF00710">
    <property type="entry name" value="Asparaginase"/>
    <property type="match status" value="1"/>
</dbReference>
<dbReference type="Proteomes" id="UP001153737">
    <property type="component" value="Chromosome 4"/>
</dbReference>
<dbReference type="FunFam" id="3.40.50.1170:FF:000003">
    <property type="entry name" value="60 kDa lysophospholipase"/>
    <property type="match status" value="1"/>
</dbReference>
<feature type="domain" description="L-asparaginase N-terminal" evidence="9">
    <location>
        <begin position="6"/>
        <end position="217"/>
    </location>
</feature>
<evidence type="ECO:0000256" key="2">
    <source>
        <dbReference type="ARBA" id="ARBA00022737"/>
    </source>
</evidence>
<evidence type="ECO:0000259" key="10">
    <source>
        <dbReference type="Pfam" id="PF17763"/>
    </source>
</evidence>
<evidence type="ECO:0000313" key="11">
    <source>
        <dbReference type="EMBL" id="CAH1163595.1"/>
    </source>
</evidence>
<dbReference type="PRINTS" id="PR00139">
    <property type="entry name" value="ASNGLNASE"/>
</dbReference>
<evidence type="ECO:0000256" key="4">
    <source>
        <dbReference type="ARBA" id="ARBA00023043"/>
    </source>
</evidence>
<evidence type="ECO:0000256" key="8">
    <source>
        <dbReference type="PROSITE-ProRule" id="PRU10100"/>
    </source>
</evidence>
<dbReference type="PROSITE" id="PS00917">
    <property type="entry name" value="ASN_GLN_ASE_2"/>
    <property type="match status" value="1"/>
</dbReference>
<name>A0A9P0DQ55_PHACE</name>
<dbReference type="GO" id="GO:0009066">
    <property type="term" value="P:aspartate family amino acid metabolic process"/>
    <property type="evidence" value="ECO:0007669"/>
    <property type="project" value="UniProtKB-ARBA"/>
</dbReference>
<sequence>MGNLKKVLVLYVGGTIGMKRNEQGVLIPVPNAFLIEVKYHSEMHDPTLAARYNIKLKENELILPTRYGLDDLLYQIVEYDPLLDSSNMTPRDWDRIAKNIESQYHSFDGFVVLHGTDTLAYTSSALSFMLEGLQKPVILTGSQIPIFETRSDAKNNIISSLIIAGCYKVPEVCVLFANKLYRGNRVTKFKAMDLDAFDSPNYHSLADVGVGIELNQNYIRKIDNRVTFKVHTDLDVKVAKIAVFPTLSYDMLKSILDSSIRGLVLETYGTGNLPSQRTDLIGLLKKAVDKEILIINVTQCSRGMVGDALYETGKIADEIGIIAGEDITGEAALAKLSYVLAIPKMTYQQRVEKMKANLRGEITIPTMAV</sequence>
<dbReference type="FunFam" id="3.40.50.40:FF:000001">
    <property type="entry name" value="L-asparaginase 1"/>
    <property type="match status" value="1"/>
</dbReference>
<dbReference type="PANTHER" id="PTHR11707:SF28">
    <property type="entry name" value="60 KDA LYSOPHOSPHOLIPASE"/>
    <property type="match status" value="1"/>
</dbReference>
<dbReference type="Gene3D" id="3.40.50.40">
    <property type="match status" value="1"/>
</dbReference>
<dbReference type="PIRSF" id="PIRSF001220">
    <property type="entry name" value="L-ASNase_gatD"/>
    <property type="match status" value="1"/>
</dbReference>
<dbReference type="InterPro" id="IPR036152">
    <property type="entry name" value="Asp/glu_Ase-like_sf"/>
</dbReference>
<feature type="binding site" evidence="7">
    <location>
        <position position="85"/>
    </location>
    <ligand>
        <name>substrate</name>
    </ligand>
</feature>
<dbReference type="InterPro" id="IPR027475">
    <property type="entry name" value="Asparaginase/glutaminase_AS2"/>
</dbReference>
<feature type="domain" description="Asparaginase/glutaminase C-terminal" evidence="10">
    <location>
        <begin position="237"/>
        <end position="343"/>
    </location>
</feature>
<dbReference type="InterPro" id="IPR037152">
    <property type="entry name" value="L-asparaginase_N_sf"/>
</dbReference>
<dbReference type="Gene3D" id="3.40.50.1170">
    <property type="entry name" value="L-asparaginase, N-terminal domain"/>
    <property type="match status" value="1"/>
</dbReference>